<evidence type="ECO:0000313" key="1">
    <source>
        <dbReference type="EMBL" id="BDU75994.1"/>
    </source>
</evidence>
<dbReference type="Proteomes" id="UP001228113">
    <property type="component" value="Chromosome"/>
</dbReference>
<keyword evidence="2" id="KW-1185">Reference proteome</keyword>
<gene>
    <name evidence="1" type="ORF">METESE_09520</name>
</gene>
<evidence type="ECO:0000313" key="2">
    <source>
        <dbReference type="Proteomes" id="UP001228113"/>
    </source>
</evidence>
<dbReference type="KEGG" id="msea:METESE_09520"/>
<sequence length="37" mass="3880">MLKGCGKLGAILHPVFHARLLVKEPGQGGITLSAPLR</sequence>
<proteinExistence type="predicted"/>
<dbReference type="EMBL" id="AP027081">
    <property type="protein sequence ID" value="BDU75994.1"/>
    <property type="molecule type" value="Genomic_DNA"/>
</dbReference>
<name>A0AA48KBD3_9BACT</name>
<dbReference type="AlphaFoldDB" id="A0AA48KBD3"/>
<organism evidence="1 2">
    <name type="scientific">Mesoterricola sediminis</name>
    <dbReference type="NCBI Taxonomy" id="2927980"/>
    <lineage>
        <taxon>Bacteria</taxon>
        <taxon>Pseudomonadati</taxon>
        <taxon>Acidobacteriota</taxon>
        <taxon>Holophagae</taxon>
        <taxon>Holophagales</taxon>
        <taxon>Holophagaceae</taxon>
        <taxon>Mesoterricola</taxon>
    </lineage>
</organism>
<protein>
    <submittedName>
        <fullName evidence="1">Uncharacterized protein</fullName>
    </submittedName>
</protein>
<reference evidence="1" key="1">
    <citation type="journal article" date="2023" name="Int. J. Syst. Evol. Microbiol.">
        <title>Mesoterricola silvestris gen. nov., sp. nov., Mesoterricola sediminis sp. nov., Geothrix oryzae sp. nov., Geothrix edaphica sp. nov., Geothrix rubra sp. nov., and Geothrix limicola sp. nov., six novel members of Acidobacteriota isolated from soils.</title>
        <authorList>
            <person name="Itoh H."/>
            <person name="Sugisawa Y."/>
            <person name="Mise K."/>
            <person name="Xu Z."/>
            <person name="Kuniyasu M."/>
            <person name="Ushijima N."/>
            <person name="Kawano K."/>
            <person name="Kobayashi E."/>
            <person name="Shiratori Y."/>
            <person name="Masuda Y."/>
            <person name="Senoo K."/>
        </authorList>
    </citation>
    <scope>NUCLEOTIDE SEQUENCE</scope>
    <source>
        <strain evidence="1">W786</strain>
    </source>
</reference>
<accession>A0AA48KBD3</accession>